<dbReference type="InterPro" id="IPR014509">
    <property type="entry name" value="YjdF-like"/>
</dbReference>
<keyword evidence="2" id="KW-1133">Transmembrane helix</keyword>
<keyword evidence="4" id="KW-1185">Reference proteome</keyword>
<feature type="transmembrane region" description="Helical" evidence="2">
    <location>
        <begin position="53"/>
        <end position="72"/>
    </location>
</feature>
<feature type="region of interest" description="Disordered" evidence="1">
    <location>
        <begin position="1"/>
        <end position="24"/>
    </location>
</feature>
<feature type="transmembrane region" description="Helical" evidence="2">
    <location>
        <begin position="204"/>
        <end position="224"/>
    </location>
</feature>
<accession>A0A3M6QRJ6</accession>
<dbReference type="AlphaFoldDB" id="A0A3M6QRJ6"/>
<comment type="caution">
    <text evidence="3">The sequence shown here is derived from an EMBL/GenBank/DDBJ whole genome shotgun (WGS) entry which is preliminary data.</text>
</comment>
<feature type="transmembrane region" description="Helical" evidence="2">
    <location>
        <begin position="29"/>
        <end position="47"/>
    </location>
</feature>
<evidence type="ECO:0000313" key="4">
    <source>
        <dbReference type="Proteomes" id="UP000278006"/>
    </source>
</evidence>
<name>A0A3M6QRJ6_9BURK</name>
<dbReference type="OrthoDB" id="9786473at2"/>
<keyword evidence="2" id="KW-0812">Transmembrane</keyword>
<dbReference type="Pfam" id="PF09997">
    <property type="entry name" value="DUF2238"/>
    <property type="match status" value="1"/>
</dbReference>
<dbReference type="EMBL" id="RDQO01000003">
    <property type="protein sequence ID" value="RMX05667.1"/>
    <property type="molecule type" value="Genomic_DNA"/>
</dbReference>
<dbReference type="PIRSF" id="PIRSF020606">
    <property type="entry name" value="UCP020606"/>
    <property type="match status" value="1"/>
</dbReference>
<dbReference type="Proteomes" id="UP000278006">
    <property type="component" value="Unassembled WGS sequence"/>
</dbReference>
<proteinExistence type="predicted"/>
<evidence type="ECO:0000256" key="2">
    <source>
        <dbReference type="SAM" id="Phobius"/>
    </source>
</evidence>
<sequence length="228" mass="25948">MHEVNTLSARPEPSKPSRSAPAPSRTRQLALGAYLLLWVALAIAPSYRQDWLLENLLVLVFGLTLWSIRHWFRLSDGALLLVLAFLSLHAIGAHYTYAEVPYERWSQALTGHSLNAWFGWERNQFDRLVHFSYGLLLAVPMREFFLKIVEVRGFWSYFLPMDITLSTSALFELFEWGAAEWFGGDLGMAYLGTQGDVWDAHKDMALAALGAVLAMCLCAGWHAWRRRS</sequence>
<evidence type="ECO:0000313" key="3">
    <source>
        <dbReference type="EMBL" id="RMX05667.1"/>
    </source>
</evidence>
<dbReference type="RefSeq" id="WP_122229147.1">
    <property type="nucleotide sequence ID" value="NZ_SGWR01000004.1"/>
</dbReference>
<feature type="compositionally biased region" description="Low complexity" evidence="1">
    <location>
        <begin position="8"/>
        <end position="24"/>
    </location>
</feature>
<keyword evidence="2" id="KW-0472">Membrane</keyword>
<feature type="transmembrane region" description="Helical" evidence="2">
    <location>
        <begin position="79"/>
        <end position="97"/>
    </location>
</feature>
<reference evidence="3 4" key="1">
    <citation type="submission" date="2018-10" db="EMBL/GenBank/DDBJ databases">
        <title>Draft genome of Cortibacter populi DSM10536.</title>
        <authorList>
            <person name="Bernier A.-M."/>
            <person name="Bernard K."/>
        </authorList>
    </citation>
    <scope>NUCLEOTIDE SEQUENCE [LARGE SCALE GENOMIC DNA]</scope>
    <source>
        <strain evidence="3 4">DSM 105136</strain>
    </source>
</reference>
<gene>
    <name evidence="3" type="ORF">D8I35_10775</name>
</gene>
<evidence type="ECO:0000256" key="1">
    <source>
        <dbReference type="SAM" id="MobiDB-lite"/>
    </source>
</evidence>
<organism evidence="3 4">
    <name type="scientific">Corticibacter populi</name>
    <dbReference type="NCBI Taxonomy" id="1550736"/>
    <lineage>
        <taxon>Bacteria</taxon>
        <taxon>Pseudomonadati</taxon>
        <taxon>Pseudomonadota</taxon>
        <taxon>Betaproteobacteria</taxon>
        <taxon>Burkholderiales</taxon>
        <taxon>Comamonadaceae</taxon>
        <taxon>Corticibacter</taxon>
    </lineage>
</organism>
<dbReference type="InterPro" id="IPR058534">
    <property type="entry name" value="YjdF"/>
</dbReference>
<protein>
    <submittedName>
        <fullName evidence="3">DUF2238 domain-containing protein</fullName>
    </submittedName>
</protein>